<evidence type="ECO:0000313" key="6">
    <source>
        <dbReference type="EMBL" id="SAI66478.1"/>
    </source>
</evidence>
<feature type="domain" description="HTH tetR-type" evidence="5">
    <location>
        <begin position="24"/>
        <end position="84"/>
    </location>
</feature>
<dbReference type="PANTHER" id="PTHR30055">
    <property type="entry name" value="HTH-TYPE TRANSCRIPTIONAL REGULATOR RUTR"/>
    <property type="match status" value="1"/>
</dbReference>
<dbReference type="RefSeq" id="WP_025516736.1">
    <property type="nucleotide sequence ID" value="NZ_CP016340.1"/>
</dbReference>
<dbReference type="Pfam" id="PF00440">
    <property type="entry name" value="TetR_N"/>
    <property type="match status" value="1"/>
</dbReference>
<evidence type="ECO:0000256" key="2">
    <source>
        <dbReference type="ARBA" id="ARBA00023125"/>
    </source>
</evidence>
<dbReference type="EMBL" id="LT546645">
    <property type="protein sequence ID" value="SAI66478.1"/>
    <property type="molecule type" value="Genomic_DNA"/>
</dbReference>
<evidence type="ECO:0000256" key="3">
    <source>
        <dbReference type="ARBA" id="ARBA00023163"/>
    </source>
</evidence>
<dbReference type="OrthoDB" id="9796019at2"/>
<dbReference type="PATRIC" id="fig|123899.6.peg.259"/>
<dbReference type="GO" id="GO:0000976">
    <property type="term" value="F:transcription cis-regulatory region binding"/>
    <property type="evidence" value="ECO:0007669"/>
    <property type="project" value="TreeGrafter"/>
</dbReference>
<keyword evidence="3" id="KW-0804">Transcription</keyword>
<dbReference type="PROSITE" id="PS50977">
    <property type="entry name" value="HTH_TETR_2"/>
    <property type="match status" value="1"/>
</dbReference>
<dbReference type="InterPro" id="IPR009057">
    <property type="entry name" value="Homeodomain-like_sf"/>
</dbReference>
<dbReference type="InterPro" id="IPR001647">
    <property type="entry name" value="HTH_TetR"/>
</dbReference>
<dbReference type="Proteomes" id="UP000076825">
    <property type="component" value="Chromosome 1"/>
</dbReference>
<dbReference type="eggNOG" id="COG1309">
    <property type="taxonomic scope" value="Bacteria"/>
</dbReference>
<reference evidence="6 7" key="1">
    <citation type="submission" date="2016-04" db="EMBL/GenBank/DDBJ databases">
        <authorList>
            <consortium name="Pathogen Informatics"/>
        </authorList>
    </citation>
    <scope>NUCLEOTIDE SEQUENCE [LARGE SCALE GENOMIC DNA]</scope>
    <source>
        <strain evidence="6 7">H044680328</strain>
    </source>
</reference>
<proteinExistence type="predicted"/>
<dbReference type="InterPro" id="IPR050109">
    <property type="entry name" value="HTH-type_TetR-like_transc_reg"/>
</dbReference>
<sequence>MVEAKSSQGLPSGASPGRGRKRSVAVEIAVLDATYALLSQDGLHATTVESIATRAKVSKATIYKWWPNRAAVIMSAFLRYGGQALPYPEEVTLQSVIDRLMVMAEEFTGIVGTMVKALIAEGQSDPEVAQAFRDGYIAERRKHGVEIVNDAIKRGLIHKADPNVVLDLLYAPLYYRLLVGHQPLTREFVHDHVVLAMKGLARAPDAITLVMPAARKKAAKSPARKTPAARPRKA</sequence>
<dbReference type="InterPro" id="IPR011075">
    <property type="entry name" value="TetR_C"/>
</dbReference>
<evidence type="ECO:0000256" key="1">
    <source>
        <dbReference type="ARBA" id="ARBA00023015"/>
    </source>
</evidence>
<dbReference type="SUPFAM" id="SSF46689">
    <property type="entry name" value="Homeodomain-like"/>
    <property type="match status" value="1"/>
</dbReference>
<dbReference type="STRING" id="123899.SAMEA3906487_00276"/>
<gene>
    <name evidence="6" type="ORF">SAMEA3906487_00276</name>
</gene>
<evidence type="ECO:0000259" key="5">
    <source>
        <dbReference type="PROSITE" id="PS50977"/>
    </source>
</evidence>
<dbReference type="InterPro" id="IPR036271">
    <property type="entry name" value="Tet_transcr_reg_TetR-rel_C_sf"/>
</dbReference>
<dbReference type="Gene3D" id="1.10.357.10">
    <property type="entry name" value="Tetracycline Repressor, domain 2"/>
    <property type="match status" value="1"/>
</dbReference>
<keyword evidence="7" id="KW-1185">Reference proteome</keyword>
<evidence type="ECO:0000313" key="7">
    <source>
        <dbReference type="Proteomes" id="UP000076825"/>
    </source>
</evidence>
<evidence type="ECO:0000256" key="4">
    <source>
        <dbReference type="PROSITE-ProRule" id="PRU00335"/>
    </source>
</evidence>
<name>A0A157RCK7_9BORD</name>
<dbReference type="GO" id="GO:0003700">
    <property type="term" value="F:DNA-binding transcription factor activity"/>
    <property type="evidence" value="ECO:0007669"/>
    <property type="project" value="TreeGrafter"/>
</dbReference>
<keyword evidence="2 4" id="KW-0238">DNA-binding</keyword>
<dbReference type="KEGG" id="btrm:SAMEA390648700276"/>
<keyword evidence="1" id="KW-0805">Transcription regulation</keyword>
<organism evidence="6 7">
    <name type="scientific">Bordetella trematum</name>
    <dbReference type="NCBI Taxonomy" id="123899"/>
    <lineage>
        <taxon>Bacteria</taxon>
        <taxon>Pseudomonadati</taxon>
        <taxon>Pseudomonadota</taxon>
        <taxon>Betaproteobacteria</taxon>
        <taxon>Burkholderiales</taxon>
        <taxon>Alcaligenaceae</taxon>
        <taxon>Bordetella</taxon>
    </lineage>
</organism>
<dbReference type="GeneID" id="56588310"/>
<dbReference type="PRINTS" id="PR00455">
    <property type="entry name" value="HTHTETR"/>
</dbReference>
<dbReference type="Gene3D" id="1.10.10.60">
    <property type="entry name" value="Homeodomain-like"/>
    <property type="match status" value="1"/>
</dbReference>
<dbReference type="SUPFAM" id="SSF48498">
    <property type="entry name" value="Tetracyclin repressor-like, C-terminal domain"/>
    <property type="match status" value="1"/>
</dbReference>
<accession>A0A157RCK7</accession>
<protein>
    <submittedName>
        <fullName evidence="6">TetR family transcriptional regulator</fullName>
    </submittedName>
</protein>
<dbReference type="AlphaFoldDB" id="A0A157RCK7"/>
<feature type="DNA-binding region" description="H-T-H motif" evidence="4">
    <location>
        <begin position="47"/>
        <end position="66"/>
    </location>
</feature>
<dbReference type="Pfam" id="PF16859">
    <property type="entry name" value="TetR_C_11"/>
    <property type="match status" value="1"/>
</dbReference>
<dbReference type="PANTHER" id="PTHR30055:SF148">
    <property type="entry name" value="TETR-FAMILY TRANSCRIPTIONAL REGULATOR"/>
    <property type="match status" value="1"/>
</dbReference>